<sequence length="273" mass="28625">MGTSPDRVGRGRRAAHREPRRAPVRRTGPPPRRGRRLLTPLRVLLCVLTALVVTAVVKLVQPTTTPPATAGLALALGALPLVVDLLRELPEVRARGTGPGPLVGAALVLLVLGGGVAYGIAALVDRITAHESVLAERLATLASGEVGPLTATVEQVAVTENFTKVTVAAVNRSSLAAKVSVVDSCRLIRADGTELRLNGLFEVVRERFFLDVPGGGAVVRATLSFPGTLPDGETTATLGCGSVSWNGDDPAWRGRDFVGRSLRVPDLRLTAVR</sequence>
<proteinExistence type="predicted"/>
<reference evidence="3 4" key="1">
    <citation type="submission" date="2020-08" db="EMBL/GenBank/DDBJ databases">
        <title>Genomic Encyclopedia of Type Strains, Phase III (KMG-III): the genomes of soil and plant-associated and newly described type strains.</title>
        <authorList>
            <person name="Whitman W."/>
        </authorList>
    </citation>
    <scope>NUCLEOTIDE SEQUENCE [LARGE SCALE GENOMIC DNA]</scope>
    <source>
        <strain evidence="3 4">CECT 8640</strain>
    </source>
</reference>
<keyword evidence="4" id="KW-1185">Reference proteome</keyword>
<dbReference type="RefSeq" id="WP_184691699.1">
    <property type="nucleotide sequence ID" value="NZ_JACHJN010000005.1"/>
</dbReference>
<comment type="caution">
    <text evidence="3">The sequence shown here is derived from an EMBL/GenBank/DDBJ whole genome shotgun (WGS) entry which is preliminary data.</text>
</comment>
<name>A0A841CIQ8_9PSEU</name>
<keyword evidence="2" id="KW-0472">Membrane</keyword>
<dbReference type="EMBL" id="JACHJN010000005">
    <property type="protein sequence ID" value="MBB5956920.1"/>
    <property type="molecule type" value="Genomic_DNA"/>
</dbReference>
<keyword evidence="2" id="KW-1133">Transmembrane helix</keyword>
<organism evidence="3 4">
    <name type="scientific">Saccharothrix tamanrassetensis</name>
    <dbReference type="NCBI Taxonomy" id="1051531"/>
    <lineage>
        <taxon>Bacteria</taxon>
        <taxon>Bacillati</taxon>
        <taxon>Actinomycetota</taxon>
        <taxon>Actinomycetes</taxon>
        <taxon>Pseudonocardiales</taxon>
        <taxon>Pseudonocardiaceae</taxon>
        <taxon>Saccharothrix</taxon>
    </lineage>
</organism>
<keyword evidence="2" id="KW-0812">Transmembrane</keyword>
<gene>
    <name evidence="3" type="ORF">FHS29_003513</name>
</gene>
<feature type="region of interest" description="Disordered" evidence="1">
    <location>
        <begin position="1"/>
        <end position="35"/>
    </location>
</feature>
<evidence type="ECO:0000256" key="2">
    <source>
        <dbReference type="SAM" id="Phobius"/>
    </source>
</evidence>
<dbReference type="AlphaFoldDB" id="A0A841CIQ8"/>
<evidence type="ECO:0000256" key="1">
    <source>
        <dbReference type="SAM" id="MobiDB-lite"/>
    </source>
</evidence>
<evidence type="ECO:0000313" key="4">
    <source>
        <dbReference type="Proteomes" id="UP000547510"/>
    </source>
</evidence>
<accession>A0A841CIQ8</accession>
<feature type="transmembrane region" description="Helical" evidence="2">
    <location>
        <begin position="41"/>
        <end position="61"/>
    </location>
</feature>
<protein>
    <submittedName>
        <fullName evidence="3">Uncharacterized protein</fullName>
    </submittedName>
</protein>
<dbReference type="Proteomes" id="UP000547510">
    <property type="component" value="Unassembled WGS sequence"/>
</dbReference>
<evidence type="ECO:0000313" key="3">
    <source>
        <dbReference type="EMBL" id="MBB5956920.1"/>
    </source>
</evidence>
<feature type="transmembrane region" description="Helical" evidence="2">
    <location>
        <begin position="98"/>
        <end position="124"/>
    </location>
</feature>